<dbReference type="PROSITE" id="PS50191">
    <property type="entry name" value="CRAL_TRIO"/>
    <property type="match status" value="1"/>
</dbReference>
<dbReference type="Gene3D" id="3.40.525.10">
    <property type="entry name" value="CRAL-TRIO lipid binding domain"/>
    <property type="match status" value="1"/>
</dbReference>
<dbReference type="GO" id="GO:1902936">
    <property type="term" value="F:phosphatidylinositol bisphosphate binding"/>
    <property type="evidence" value="ECO:0007669"/>
    <property type="project" value="TreeGrafter"/>
</dbReference>
<evidence type="ECO:0000313" key="2">
    <source>
        <dbReference type="EMBL" id="GIY09763.1"/>
    </source>
</evidence>
<evidence type="ECO:0000259" key="1">
    <source>
        <dbReference type="PROSITE" id="PS50191"/>
    </source>
</evidence>
<feature type="domain" description="CRAL-TRIO" evidence="1">
    <location>
        <begin position="1"/>
        <end position="191"/>
    </location>
</feature>
<proteinExistence type="predicted"/>
<sequence>MILGLVSNSEFNGDFKKSPFSFKNFNLNYISLSENEVQIPMTAYTPSYQNDLFVGNCLSLFADFGQHKTNVSPEDYKDNICLYVLDLKQDFSASDPFMNIARSGEILIHLKFDNNLPDTVTFVECIAARYKEIHLVNLSYTFRAVWFIMKHFFTDKLKQRMIFHKTPETLLNYFPKAVLPKQYGGDLESYDMSSWLKKAMAPEKLAALGGRPRQTND</sequence>
<comment type="caution">
    <text evidence="2">The sequence shown here is derived from an EMBL/GenBank/DDBJ whole genome shotgun (WGS) entry which is preliminary data.</text>
</comment>
<dbReference type="InterPro" id="IPR001251">
    <property type="entry name" value="CRAL-TRIO_dom"/>
</dbReference>
<accession>A0AAV4QJB1</accession>
<evidence type="ECO:0000313" key="3">
    <source>
        <dbReference type="Proteomes" id="UP001054945"/>
    </source>
</evidence>
<dbReference type="PANTHER" id="PTHR10174">
    <property type="entry name" value="ALPHA-TOCOPHEROL TRANSFER PROTEIN-RELATED"/>
    <property type="match status" value="1"/>
</dbReference>
<gene>
    <name evidence="2" type="primary">AVEN_173276_1</name>
    <name evidence="2" type="ORF">CEXT_745551</name>
</gene>
<keyword evidence="3" id="KW-1185">Reference proteome</keyword>
<dbReference type="SUPFAM" id="SSF52087">
    <property type="entry name" value="CRAL/TRIO domain"/>
    <property type="match status" value="1"/>
</dbReference>
<dbReference type="AlphaFoldDB" id="A0AAV4QJB1"/>
<dbReference type="InterPro" id="IPR036865">
    <property type="entry name" value="CRAL-TRIO_dom_sf"/>
</dbReference>
<dbReference type="Pfam" id="PF00650">
    <property type="entry name" value="CRAL_TRIO"/>
    <property type="match status" value="1"/>
</dbReference>
<organism evidence="2 3">
    <name type="scientific">Caerostris extrusa</name>
    <name type="common">Bark spider</name>
    <name type="synonym">Caerostris bankana</name>
    <dbReference type="NCBI Taxonomy" id="172846"/>
    <lineage>
        <taxon>Eukaryota</taxon>
        <taxon>Metazoa</taxon>
        <taxon>Ecdysozoa</taxon>
        <taxon>Arthropoda</taxon>
        <taxon>Chelicerata</taxon>
        <taxon>Arachnida</taxon>
        <taxon>Araneae</taxon>
        <taxon>Araneomorphae</taxon>
        <taxon>Entelegynae</taxon>
        <taxon>Araneoidea</taxon>
        <taxon>Araneidae</taxon>
        <taxon>Caerostris</taxon>
    </lineage>
</organism>
<reference evidence="2 3" key="1">
    <citation type="submission" date="2021-06" db="EMBL/GenBank/DDBJ databases">
        <title>Caerostris extrusa draft genome.</title>
        <authorList>
            <person name="Kono N."/>
            <person name="Arakawa K."/>
        </authorList>
    </citation>
    <scope>NUCLEOTIDE SEQUENCE [LARGE SCALE GENOMIC DNA]</scope>
</reference>
<name>A0AAV4QJB1_CAEEX</name>
<protein>
    <recommendedName>
        <fullName evidence="1">CRAL-TRIO domain-containing protein</fullName>
    </recommendedName>
</protein>
<dbReference type="Proteomes" id="UP001054945">
    <property type="component" value="Unassembled WGS sequence"/>
</dbReference>
<dbReference type="GO" id="GO:0016020">
    <property type="term" value="C:membrane"/>
    <property type="evidence" value="ECO:0007669"/>
    <property type="project" value="TreeGrafter"/>
</dbReference>
<dbReference type="CDD" id="cd00170">
    <property type="entry name" value="SEC14"/>
    <property type="match status" value="1"/>
</dbReference>
<dbReference type="PANTHER" id="PTHR10174:SF208">
    <property type="entry name" value="CRAL-TRIO DOMAIN-CONTAINING PROTEIN DDB_G0278031"/>
    <property type="match status" value="1"/>
</dbReference>
<dbReference type="Gene3D" id="1.20.5.1200">
    <property type="entry name" value="Alpha-tocopherol transfer"/>
    <property type="match status" value="1"/>
</dbReference>
<dbReference type="EMBL" id="BPLR01006422">
    <property type="protein sequence ID" value="GIY09763.1"/>
    <property type="molecule type" value="Genomic_DNA"/>
</dbReference>